<feature type="domain" description="Transcription regulator PadR N-terminal" evidence="1">
    <location>
        <begin position="8"/>
        <end position="83"/>
    </location>
</feature>
<evidence type="ECO:0000259" key="1">
    <source>
        <dbReference type="Pfam" id="PF03551"/>
    </source>
</evidence>
<dbReference type="PANTHER" id="PTHR33169">
    <property type="entry name" value="PADR-FAMILY TRANSCRIPTIONAL REGULATOR"/>
    <property type="match status" value="1"/>
</dbReference>
<evidence type="ECO:0000313" key="2">
    <source>
        <dbReference type="EMBL" id="QNL31595.1"/>
    </source>
</evidence>
<dbReference type="InterPro" id="IPR005149">
    <property type="entry name" value="Tscrpt_reg_PadR_N"/>
</dbReference>
<accession>A0A7G9A4C2</accession>
<sequence length="97" mass="11122">MTNTETLVLRTLYNKELSGLQVIESIADIKGKSLDIGLFYPVFQKLEEKELIKSRWGTERSSDRGGARKRYYRLTQSGEKALADIQGFDNSLDWDFA</sequence>
<dbReference type="InterPro" id="IPR052509">
    <property type="entry name" value="Metal_resp_DNA-bind_regulator"/>
</dbReference>
<dbReference type="InterPro" id="IPR036388">
    <property type="entry name" value="WH-like_DNA-bd_sf"/>
</dbReference>
<dbReference type="Gene3D" id="1.10.10.10">
    <property type="entry name" value="Winged helix-like DNA-binding domain superfamily/Winged helix DNA-binding domain"/>
    <property type="match status" value="1"/>
</dbReference>
<name>A0A7G9A4C2_9VIRU</name>
<dbReference type="Pfam" id="PF03551">
    <property type="entry name" value="PadR"/>
    <property type="match status" value="1"/>
</dbReference>
<dbReference type="EMBL" id="MT840186">
    <property type="protein sequence ID" value="QNL31595.1"/>
    <property type="molecule type" value="Genomic_DNA"/>
</dbReference>
<reference evidence="2" key="1">
    <citation type="submission" date="2020-07" db="EMBL/GenBank/DDBJ databases">
        <title>Dissolved microcystin release linked to lysis of a Microcystis spp. bloom in Lake Erie (USA) attributed to a novel cyanophage.</title>
        <authorList>
            <person name="McKindles K.M."/>
            <person name="Manes M.A."/>
            <person name="DeMarco J.R."/>
            <person name="McClure A."/>
            <person name="McKay R.M."/>
            <person name="Davis T.W."/>
            <person name="Bullerjahn G.S."/>
        </authorList>
    </citation>
    <scope>NUCLEOTIDE SEQUENCE</scope>
</reference>
<protein>
    <submittedName>
        <fullName evidence="2">Lineage-specific thermal regulator protein</fullName>
    </submittedName>
</protein>
<dbReference type="InterPro" id="IPR036390">
    <property type="entry name" value="WH_DNA-bd_sf"/>
</dbReference>
<proteinExistence type="predicted"/>
<dbReference type="PANTHER" id="PTHR33169:SF14">
    <property type="entry name" value="TRANSCRIPTIONAL REGULATOR RV3488"/>
    <property type="match status" value="1"/>
</dbReference>
<dbReference type="SUPFAM" id="SSF46785">
    <property type="entry name" value="Winged helix' DNA-binding domain"/>
    <property type="match status" value="1"/>
</dbReference>
<organism evidence="2">
    <name type="scientific">Bacteriophage sp</name>
    <dbReference type="NCBI Taxonomy" id="38018"/>
    <lineage>
        <taxon>Viruses</taxon>
    </lineage>
</organism>